<accession>A0A9N9CBY4</accession>
<proteinExistence type="inferred from homology"/>
<feature type="signal peptide" evidence="10">
    <location>
        <begin position="1"/>
        <end position="26"/>
    </location>
</feature>
<feature type="domain" description="PRELI/MSF1" evidence="11">
    <location>
        <begin position="448"/>
        <end position="620"/>
    </location>
</feature>
<comment type="caution">
    <text evidence="12">The sequence shown here is derived from an EMBL/GenBank/DDBJ whole genome shotgun (WGS) entry which is preliminary data.</text>
</comment>
<evidence type="ECO:0000313" key="13">
    <source>
        <dbReference type="Proteomes" id="UP000789831"/>
    </source>
</evidence>
<organism evidence="12 13">
    <name type="scientific">Ambispora gerdemannii</name>
    <dbReference type="NCBI Taxonomy" id="144530"/>
    <lineage>
        <taxon>Eukaryota</taxon>
        <taxon>Fungi</taxon>
        <taxon>Fungi incertae sedis</taxon>
        <taxon>Mucoromycota</taxon>
        <taxon>Glomeromycotina</taxon>
        <taxon>Glomeromycetes</taxon>
        <taxon>Archaeosporales</taxon>
        <taxon>Ambisporaceae</taxon>
        <taxon>Ambispora</taxon>
    </lineage>
</organism>
<evidence type="ECO:0000256" key="2">
    <source>
        <dbReference type="ARBA" id="ARBA00004115"/>
    </source>
</evidence>
<keyword evidence="6 10" id="KW-0732">Signal</keyword>
<evidence type="ECO:0000256" key="5">
    <source>
        <dbReference type="ARBA" id="ARBA00022692"/>
    </source>
</evidence>
<keyword evidence="5" id="KW-0812">Transmembrane</keyword>
<dbReference type="EMBL" id="CAJVPL010002004">
    <property type="protein sequence ID" value="CAG8595776.1"/>
    <property type="molecule type" value="Genomic_DNA"/>
</dbReference>
<evidence type="ECO:0000313" key="12">
    <source>
        <dbReference type="EMBL" id="CAG8595776.1"/>
    </source>
</evidence>
<dbReference type="GO" id="GO:0008250">
    <property type="term" value="C:oligosaccharyltransferase complex"/>
    <property type="evidence" value="ECO:0007669"/>
    <property type="project" value="UniProtKB-UniRule"/>
</dbReference>
<keyword evidence="8" id="KW-1133">Transmembrane helix</keyword>
<name>A0A9N9CBY4_9GLOM</name>
<protein>
    <recommendedName>
        <fullName evidence="10">Dolichyl-diphosphooligosaccharide--protein glycosyltransferase subunit 1</fullName>
    </recommendedName>
</protein>
<keyword evidence="9" id="KW-0472">Membrane</keyword>
<comment type="similarity">
    <text evidence="4 10">Belongs to the OST1 family.</text>
</comment>
<evidence type="ECO:0000256" key="10">
    <source>
        <dbReference type="RuleBase" id="RU361143"/>
    </source>
</evidence>
<evidence type="ECO:0000256" key="3">
    <source>
        <dbReference type="ARBA" id="ARBA00004922"/>
    </source>
</evidence>
<keyword evidence="13" id="KW-1185">Reference proteome</keyword>
<comment type="function">
    <text evidence="1 10">Subunit of the oligosaccharyl transferase (OST) complex that catalyzes the initial transfer of a defined glycan (Glc(3)Man(9)GlcNAc(2) in eukaryotes) from the lipid carrier dolichol-pyrophosphate to an asparagine residue within an Asn-X-Ser/Thr consensus motif in nascent polypeptide chains, the first step in protein N-glycosylation. N-glycosylation occurs cotranslationally and the complex associates with the Sec61 complex at the channel-forming translocon complex that mediates protein translocation across the endoplasmic reticulum (ER). All subunits are required for a maximal enzyme activity.</text>
</comment>
<comment type="subunit">
    <text evidence="10">Component of the oligosaccharyltransferase (OST) complex.</text>
</comment>
<dbReference type="PANTHER" id="PTHR21049:SF0">
    <property type="entry name" value="DOLICHYL-DIPHOSPHOOLIGOSACCHARIDE--PROTEIN GLYCOSYLTRANSFERASE SUBUNIT 1"/>
    <property type="match status" value="1"/>
</dbReference>
<dbReference type="GO" id="GO:0018279">
    <property type="term" value="P:protein N-linked glycosylation via asparagine"/>
    <property type="evidence" value="ECO:0007669"/>
    <property type="project" value="TreeGrafter"/>
</dbReference>
<evidence type="ECO:0000256" key="8">
    <source>
        <dbReference type="ARBA" id="ARBA00022989"/>
    </source>
</evidence>
<comment type="pathway">
    <text evidence="3 10">Protein modification; protein glycosylation.</text>
</comment>
<dbReference type="InterPro" id="IPR006797">
    <property type="entry name" value="PRELI/MSF1_dom"/>
</dbReference>
<dbReference type="Pfam" id="PF04597">
    <property type="entry name" value="Ribophorin_I"/>
    <property type="match status" value="1"/>
</dbReference>
<evidence type="ECO:0000256" key="6">
    <source>
        <dbReference type="ARBA" id="ARBA00022729"/>
    </source>
</evidence>
<keyword evidence="7 10" id="KW-0256">Endoplasmic reticulum</keyword>
<dbReference type="OrthoDB" id="310030at2759"/>
<sequence>MRLFSIFSLVCTTVLIVCTAVFSSSAIIIPTPVNIPQHWLNNNILRTIDLTSPIVRETTVIIAQNVHNDLVGEYHFPVKEKLDKNLAWIEAKERKTDIVFDVEKVEFDSINHIQYYKITFDRRVEPQEKITLIIKTVFTHILTPVPYEIPQTGRQYLVYEGSQYANSAYLSEKQKTNIKLAFSTLMSYTQRENKVNRNEKLITYGFYNNIAPDAYDELKVHYGFQRPIFTVKRFRRDLEVSHWGGNLAIEEHIDLKHDGAKLKGQFSRLEYQQTSLYGHQDSTAARDLQLLLPPRASDVYYRDEVGNVSTSTFRNERDRSVLDFKPRYPLFGGWNYTWNHGYNVPLSDFVRYHPKSDRYILNVPFLRAFTQTMYDKVQVRVMLPEGAKNVKVDIPFSLDKLTHGVFKTNLDTTGRYLVVLEKTNVVDEHFENFQISYTYDNLELLRKPFVVSGFFFAGAPWDIVTLAFWMRYPNPFASHVLSVDVIDRHVDPTSGMLRTTRLILKKGKVPSWGIGLIRTPEAYILEESIVDPHTKTMITRTKNITHVRKMQVEEWQTFRVDSQNNECTKVKIEAKIISKFGWSPLSERIEGFGLKKFADNTATSRMGMSHVLEMIRENQRLRSRRGFMSA</sequence>
<dbReference type="PROSITE" id="PS50904">
    <property type="entry name" value="PRELI_MSF1"/>
    <property type="match status" value="1"/>
</dbReference>
<dbReference type="AlphaFoldDB" id="A0A9N9CBY4"/>
<comment type="subcellular location">
    <subcellularLocation>
        <location evidence="2 10">Endoplasmic reticulum membrane</location>
        <topology evidence="2 10">Single-pass type I membrane protein</topology>
    </subcellularLocation>
</comment>
<reference evidence="12" key="1">
    <citation type="submission" date="2021-06" db="EMBL/GenBank/DDBJ databases">
        <authorList>
            <person name="Kallberg Y."/>
            <person name="Tangrot J."/>
            <person name="Rosling A."/>
        </authorList>
    </citation>
    <scope>NUCLEOTIDE SEQUENCE</scope>
    <source>
        <strain evidence="12">MT106</strain>
    </source>
</reference>
<evidence type="ECO:0000256" key="9">
    <source>
        <dbReference type="ARBA" id="ARBA00023136"/>
    </source>
</evidence>
<dbReference type="Pfam" id="PF04707">
    <property type="entry name" value="PRELI"/>
    <property type="match status" value="1"/>
</dbReference>
<dbReference type="Proteomes" id="UP000789831">
    <property type="component" value="Unassembled WGS sequence"/>
</dbReference>
<dbReference type="InterPro" id="IPR007676">
    <property type="entry name" value="Ribophorin_I"/>
</dbReference>
<evidence type="ECO:0000259" key="11">
    <source>
        <dbReference type="PROSITE" id="PS50904"/>
    </source>
</evidence>
<gene>
    <name evidence="12" type="ORF">AGERDE_LOCUS8842</name>
</gene>
<dbReference type="PANTHER" id="PTHR21049">
    <property type="entry name" value="RIBOPHORIN I"/>
    <property type="match status" value="1"/>
</dbReference>
<evidence type="ECO:0000256" key="1">
    <source>
        <dbReference type="ARBA" id="ARBA00002791"/>
    </source>
</evidence>
<evidence type="ECO:0000256" key="4">
    <source>
        <dbReference type="ARBA" id="ARBA00008905"/>
    </source>
</evidence>
<evidence type="ECO:0000256" key="7">
    <source>
        <dbReference type="ARBA" id="ARBA00022824"/>
    </source>
</evidence>
<feature type="chain" id="PRO_5040542421" description="Dolichyl-diphosphooligosaccharide--protein glycosyltransferase subunit 1" evidence="10">
    <location>
        <begin position="27"/>
        <end position="630"/>
    </location>
</feature>